<dbReference type="Gene3D" id="1.10.260.40">
    <property type="entry name" value="lambda repressor-like DNA-binding domains"/>
    <property type="match status" value="1"/>
</dbReference>
<dbReference type="InterPro" id="IPR011051">
    <property type="entry name" value="RmlC_Cupin_sf"/>
</dbReference>
<dbReference type="SMART" id="SM00530">
    <property type="entry name" value="HTH_XRE"/>
    <property type="match status" value="1"/>
</dbReference>
<dbReference type="InterPro" id="IPR001387">
    <property type="entry name" value="Cro/C1-type_HTH"/>
</dbReference>
<gene>
    <name evidence="4" type="ORF">J2X19_004776</name>
</gene>
<keyword evidence="5" id="KW-1185">Reference proteome</keyword>
<dbReference type="PROSITE" id="PS50943">
    <property type="entry name" value="HTH_CROC1"/>
    <property type="match status" value="1"/>
</dbReference>
<evidence type="ECO:0000259" key="3">
    <source>
        <dbReference type="PROSITE" id="PS50943"/>
    </source>
</evidence>
<evidence type="ECO:0000313" key="5">
    <source>
        <dbReference type="Proteomes" id="UP001180487"/>
    </source>
</evidence>
<protein>
    <submittedName>
        <fullName evidence="4">Transcriptional regulator with XRE-family HTH domain</fullName>
    </submittedName>
</protein>
<dbReference type="CDD" id="cd00093">
    <property type="entry name" value="HTH_XRE"/>
    <property type="match status" value="1"/>
</dbReference>
<feature type="domain" description="HTH cro/C1-type" evidence="3">
    <location>
        <begin position="27"/>
        <end position="81"/>
    </location>
</feature>
<dbReference type="PANTHER" id="PTHR46797:SF20">
    <property type="entry name" value="BLR4304 PROTEIN"/>
    <property type="match status" value="1"/>
</dbReference>
<proteinExistence type="predicted"/>
<dbReference type="CDD" id="cd02209">
    <property type="entry name" value="cupin_XRE_C"/>
    <property type="match status" value="1"/>
</dbReference>
<evidence type="ECO:0000313" key="4">
    <source>
        <dbReference type="EMBL" id="MDR7380074.1"/>
    </source>
</evidence>
<keyword evidence="1" id="KW-0238">DNA-binding</keyword>
<accession>A0ABU2CFI0</accession>
<reference evidence="4 5" key="1">
    <citation type="submission" date="2023-07" db="EMBL/GenBank/DDBJ databases">
        <title>Sorghum-associated microbial communities from plants grown in Nebraska, USA.</title>
        <authorList>
            <person name="Schachtman D."/>
        </authorList>
    </citation>
    <scope>NUCLEOTIDE SEQUENCE [LARGE SCALE GENOMIC DNA]</scope>
    <source>
        <strain evidence="4 5">BE313</strain>
    </source>
</reference>
<dbReference type="EMBL" id="JAVDXT010000006">
    <property type="protein sequence ID" value="MDR7380074.1"/>
    <property type="molecule type" value="Genomic_DNA"/>
</dbReference>
<organism evidence="4 5">
    <name type="scientific">Rhodoferax ferrireducens</name>
    <dbReference type="NCBI Taxonomy" id="192843"/>
    <lineage>
        <taxon>Bacteria</taxon>
        <taxon>Pseudomonadati</taxon>
        <taxon>Pseudomonadota</taxon>
        <taxon>Betaproteobacteria</taxon>
        <taxon>Burkholderiales</taxon>
        <taxon>Comamonadaceae</taxon>
        <taxon>Rhodoferax</taxon>
    </lineage>
</organism>
<dbReference type="SUPFAM" id="SSF47413">
    <property type="entry name" value="lambda repressor-like DNA-binding domains"/>
    <property type="match status" value="1"/>
</dbReference>
<dbReference type="Pfam" id="PF13560">
    <property type="entry name" value="HTH_31"/>
    <property type="match status" value="1"/>
</dbReference>
<dbReference type="InterPro" id="IPR010982">
    <property type="entry name" value="Lambda_DNA-bd_dom_sf"/>
</dbReference>
<sequence length="205" mass="22350">MPARPASPPLDVPDAPEADRARLGQRLRSYRKARKLTLKELSARSGVPLSTLSKMELGQSSVGYEKVAAAARALALDINQLFDTRAPAPADLAAPTVVWSSVAAAPVYSSGNYEYRALATEFPDKRMTPMHGRILARARSQFPDFIRHAGQEFVTVLSGRVRLEFETGESIELGRNESAYFDSGVGHIYLSLGRTEAQMLVVMSA</sequence>
<dbReference type="InterPro" id="IPR014710">
    <property type="entry name" value="RmlC-like_jellyroll"/>
</dbReference>
<dbReference type="RefSeq" id="WP_310376982.1">
    <property type="nucleotide sequence ID" value="NZ_JAVDXT010000006.1"/>
</dbReference>
<dbReference type="PANTHER" id="PTHR46797">
    <property type="entry name" value="HTH-TYPE TRANSCRIPTIONAL REGULATOR"/>
    <property type="match status" value="1"/>
</dbReference>
<dbReference type="Pfam" id="PF07883">
    <property type="entry name" value="Cupin_2"/>
    <property type="match status" value="1"/>
</dbReference>
<evidence type="ECO:0000256" key="1">
    <source>
        <dbReference type="ARBA" id="ARBA00023125"/>
    </source>
</evidence>
<dbReference type="Proteomes" id="UP001180487">
    <property type="component" value="Unassembled WGS sequence"/>
</dbReference>
<comment type="caution">
    <text evidence="4">The sequence shown here is derived from an EMBL/GenBank/DDBJ whole genome shotgun (WGS) entry which is preliminary data.</text>
</comment>
<dbReference type="Gene3D" id="2.60.120.10">
    <property type="entry name" value="Jelly Rolls"/>
    <property type="match status" value="1"/>
</dbReference>
<dbReference type="SUPFAM" id="SSF51182">
    <property type="entry name" value="RmlC-like cupins"/>
    <property type="match status" value="1"/>
</dbReference>
<evidence type="ECO:0000256" key="2">
    <source>
        <dbReference type="SAM" id="MobiDB-lite"/>
    </source>
</evidence>
<dbReference type="InterPro" id="IPR050807">
    <property type="entry name" value="TransReg_Diox_bact_type"/>
</dbReference>
<dbReference type="InterPro" id="IPR013096">
    <property type="entry name" value="Cupin_2"/>
</dbReference>
<feature type="region of interest" description="Disordered" evidence="2">
    <location>
        <begin position="1"/>
        <end position="23"/>
    </location>
</feature>
<name>A0ABU2CFI0_9BURK</name>
<feature type="compositionally biased region" description="Pro residues" evidence="2">
    <location>
        <begin position="1"/>
        <end position="11"/>
    </location>
</feature>